<keyword evidence="2" id="KW-1185">Reference proteome</keyword>
<evidence type="ECO:0000313" key="1">
    <source>
        <dbReference type="EMBL" id="KAJ4719543.1"/>
    </source>
</evidence>
<gene>
    <name evidence="1" type="ORF">OWV82_007510</name>
</gene>
<name>A0ACC1Y8J2_MELAZ</name>
<organism evidence="1 2">
    <name type="scientific">Melia azedarach</name>
    <name type="common">Chinaberry tree</name>
    <dbReference type="NCBI Taxonomy" id="155640"/>
    <lineage>
        <taxon>Eukaryota</taxon>
        <taxon>Viridiplantae</taxon>
        <taxon>Streptophyta</taxon>
        <taxon>Embryophyta</taxon>
        <taxon>Tracheophyta</taxon>
        <taxon>Spermatophyta</taxon>
        <taxon>Magnoliopsida</taxon>
        <taxon>eudicotyledons</taxon>
        <taxon>Gunneridae</taxon>
        <taxon>Pentapetalae</taxon>
        <taxon>rosids</taxon>
        <taxon>malvids</taxon>
        <taxon>Sapindales</taxon>
        <taxon>Meliaceae</taxon>
        <taxon>Melia</taxon>
    </lineage>
</organism>
<protein>
    <submittedName>
        <fullName evidence="1">Inosine-uridine preferring nucleoside hydrolase family protein</fullName>
    </submittedName>
</protein>
<sequence length="868" mass="96348">MSIFSLFFTWKDVQSLTTLRAMVLLGIAWVIILLVSVGKFSVSDQPRRILVDTDVDTDDVFALFYLLKQNRTEFDLQAITISANGWSDAGHAVNHIYDILFMMNRDDIPVGVGGDGGILPNGTILPNVGGYHPIMDQGMSTAGGCRYRQAIPVGQRGRLSVDTNYGLRKAFLPQGGRKYTPLEQPTAQQVMINAISEGPTTVFIMGSHTNFAIFIMNNPHLKKNVEHIYAMGGAIRPNCSNGTNSEHCSSPVGNLYPQDSNPYAEYNIFSDPFAAYTVLHSGIPVTLIPLDATNTIPVSKSFFIEFERRQNTYEAQYCFQSLKMIRDTWHGDQFYEAYCMWDSFMAGVALSIMRNSQSHSGENEFSEMEYMNLTVVTSNKPYGISDGSNPLIEGLAIPKFNVQKNGVHSGHVQMGMQDPFCLQSEKRKCQDGYTKEVTGPEAVEVLVATKAKPNQDIGNLLEKEFYKSFLEVINFPKQAGRFNISARSPHYKEVLQKPDSGKKSKGKPVVFDMDMSAGDFLALIYLLKLPADTINLKGIMICSTGWATAATVDVVYDLLHMLGRDDIPVGLGDVFAIGEANPTFSAIGDCKYSKAVPQGSGGLLDSDTLYGLARDLPRSARRYTVESSVDFGAPRNTDHPELRQPSALDVWKSIVESLEPGLKITVLTNGPLTNLAQIIDLKNSSLVIQDVYIVGGNIGQDNEKGNVFTVPSNKYAELNMFFDPLAAKAVFESKLDIKLIPLHMQRRVNSFENILDKLQVNPNGTPESSFSQHLLSRLRQLQQRHNNYHHVDTFLGEILGAIILGGHQHHLNQTYRMKPLKIVSDGDISKVGQIVVNENQGKLVKLLDSFNEEAYYDRFGQVLEDQNQ</sequence>
<proteinExistence type="predicted"/>
<comment type="caution">
    <text evidence="1">The sequence shown here is derived from an EMBL/GenBank/DDBJ whole genome shotgun (WGS) entry which is preliminary data.</text>
</comment>
<accession>A0ACC1Y8J2</accession>
<evidence type="ECO:0000313" key="2">
    <source>
        <dbReference type="Proteomes" id="UP001164539"/>
    </source>
</evidence>
<keyword evidence="1" id="KW-0378">Hydrolase</keyword>
<dbReference type="Proteomes" id="UP001164539">
    <property type="component" value="Chromosome 4"/>
</dbReference>
<dbReference type="EMBL" id="CM051397">
    <property type="protein sequence ID" value="KAJ4719543.1"/>
    <property type="molecule type" value="Genomic_DNA"/>
</dbReference>
<reference evidence="1 2" key="1">
    <citation type="journal article" date="2023" name="Science">
        <title>Complex scaffold remodeling in plant triterpene biosynthesis.</title>
        <authorList>
            <person name="De La Pena R."/>
            <person name="Hodgson H."/>
            <person name="Liu J.C."/>
            <person name="Stephenson M.J."/>
            <person name="Martin A.C."/>
            <person name="Owen C."/>
            <person name="Harkess A."/>
            <person name="Leebens-Mack J."/>
            <person name="Jimenez L.E."/>
            <person name="Osbourn A."/>
            <person name="Sattely E.S."/>
        </authorList>
    </citation>
    <scope>NUCLEOTIDE SEQUENCE [LARGE SCALE GENOMIC DNA]</scope>
    <source>
        <strain evidence="2">cv. JPN11</strain>
        <tissue evidence="1">Leaf</tissue>
    </source>
</reference>